<protein>
    <submittedName>
        <fullName evidence="2">Uncharacterized protein</fullName>
    </submittedName>
</protein>
<reference evidence="2 3" key="1">
    <citation type="submission" date="2016-10" db="EMBL/GenBank/DDBJ databases">
        <authorList>
            <person name="de Groot N.N."/>
        </authorList>
    </citation>
    <scope>NUCLEOTIDE SEQUENCE [LARGE SCALE GENOMIC DNA]</scope>
    <source>
        <strain evidence="2 3">DSM 16619</strain>
    </source>
</reference>
<proteinExistence type="predicted"/>
<sequence>MAVHGPSSRWLKGFTLSVNVPTVISPVSPNFRAVAASAPISKAASLMQALRRVDSAGLRRDGCGFSLFIVFLSTVVVDVFRNVRSRCPLHLPALVSESVPTESIVGRTTAVQASANEGMERDAKKKDGGRVPEGTYGNPKRQPGHLLAPDGGYQKADAGAGRRLPEKMPAAKDGATGCAPICREKRPRPAAACRG</sequence>
<name>A0A1G6SAM2_9BURK</name>
<feature type="region of interest" description="Disordered" evidence="1">
    <location>
        <begin position="112"/>
        <end position="178"/>
    </location>
</feature>
<dbReference type="STRING" id="187868.SAMN05192589_104390"/>
<evidence type="ECO:0000313" key="3">
    <source>
        <dbReference type="Proteomes" id="UP000198781"/>
    </source>
</evidence>
<evidence type="ECO:0000256" key="1">
    <source>
        <dbReference type="SAM" id="MobiDB-lite"/>
    </source>
</evidence>
<dbReference type="Proteomes" id="UP000198781">
    <property type="component" value="Unassembled WGS sequence"/>
</dbReference>
<evidence type="ECO:0000313" key="2">
    <source>
        <dbReference type="EMBL" id="SDD13928.1"/>
    </source>
</evidence>
<dbReference type="EMBL" id="FMZC01000004">
    <property type="protein sequence ID" value="SDD13928.1"/>
    <property type="molecule type" value="Genomic_DNA"/>
</dbReference>
<gene>
    <name evidence="2" type="ORF">SAMN05192589_104390</name>
</gene>
<organism evidence="2 3">
    <name type="scientific">Paracidovorax valerianellae</name>
    <dbReference type="NCBI Taxonomy" id="187868"/>
    <lineage>
        <taxon>Bacteria</taxon>
        <taxon>Pseudomonadati</taxon>
        <taxon>Pseudomonadota</taxon>
        <taxon>Betaproteobacteria</taxon>
        <taxon>Burkholderiales</taxon>
        <taxon>Comamonadaceae</taxon>
        <taxon>Paracidovorax</taxon>
    </lineage>
</organism>
<accession>A0A1G6SAM2</accession>
<dbReference type="AlphaFoldDB" id="A0A1G6SAM2"/>
<feature type="compositionally biased region" description="Basic and acidic residues" evidence="1">
    <location>
        <begin position="118"/>
        <end position="130"/>
    </location>
</feature>
<keyword evidence="3" id="KW-1185">Reference proteome</keyword>